<dbReference type="Gene3D" id="2.170.130.10">
    <property type="entry name" value="TonB-dependent receptor, plug domain"/>
    <property type="match status" value="1"/>
</dbReference>
<evidence type="ECO:0000256" key="11">
    <source>
        <dbReference type="RuleBase" id="RU003357"/>
    </source>
</evidence>
<sequence>MKKLLLIWVLTMTVFSSLLAQTRQVTGKVTSSEDGSALPGVSVSLKGTSRGTTTGADGSYKISVGDGAVLVYSFVGYKQQTISVASQSAINVVLASDASELNEVVVTALGLTRTKNSLPYAAQQVKGDELTRVRTGNAFQALSGKVAGLQITQGNAVGGSTNVVIRGNKSLTGNNQALFVVDGVPIDNSNKNSSNQVTGRGGYDYGNAASDINPDDIESMTVLKGAAATALYGSRASNGVIMIQTKKAKKGLGLSINAGLTVGTIDKTTFPTYQNQYGAGYSDPYQKDGFLYFDANGDGVKDYVVPTAEDASYGVKFDNRPVYTWDSFDPAGPNYMKTSPWAAAKNTPVSFYETAISNNTAIQLDGANDKGTFKLGFTRNEERGTLPNSLVSKNIINLGGSYNINNKLTASATANFSTVDGLGRYGSGYSGLNVNQNFRQWYQTNVDIQDQKTAYFRNNQNVTWNWGDPSTPAGLKPIYTDNYYWTRYQNYQNDTRSRIFGNAMLNYKATDYLNLMGRVTLDTYNEFQEERTAVGSQAAAGYSRYDRTFNETNYDLLANFDKNVTKDINVKALAGLNLRKSYSRSISASTNGGLIVPGLYSVANSKGTVAAPSESYTPREVFGLFGGLTLSYKNFLTLDGTIRQDKSSTLPVANNAYLYYSGAASWNFSEHFKDLPWLTSGKLRVNYATVGNDAPWGAIKNVYDQPAPFGSTILFSAPSTQNNPFLKPEQTQSREIGLEMAFMQNRLGFDLTYYQTNTLDQIMPASVSTATGFSSTYVNAGNIENKGVELSLFANPIKTADFSWNVNVNFTKNNSLVLSLYNGSQNLQIATFQGGVSFNATVGQPYGIIQGKTWKFLNGEKLVKTNGRYDITTTTTNNIGNVNPDWIGGVNNSFRYKNLTFNFLIDIKQGGNVFSLDQYYGAATGVLAESAGLNDKGNPSRNSIADGGGVIMPGVKADGSKNDIRVENEYGTYGYAYNPAAAFVYDASYIKLREANIVYSVPSSIVRKLGGVKGVDLSLFGRNLWIIQKFVPYADPEENLSSGNIQGYQSGAYPTTRSIGFNVKLLF</sequence>
<dbReference type="PANTHER" id="PTHR30069:SF29">
    <property type="entry name" value="HEMOGLOBIN AND HEMOGLOBIN-HAPTOGLOBIN-BINDING PROTEIN 1-RELATED"/>
    <property type="match status" value="1"/>
</dbReference>
<dbReference type="EMBL" id="JBBKYA010000002">
    <property type="protein sequence ID" value="MFD3275325.1"/>
    <property type="molecule type" value="Genomic_DNA"/>
</dbReference>
<comment type="caution">
    <text evidence="15">The sequence shown here is derived from an EMBL/GenBank/DDBJ whole genome shotgun (WGS) entry which is preliminary data.</text>
</comment>
<dbReference type="Pfam" id="PF13715">
    <property type="entry name" value="CarbopepD_reg_2"/>
    <property type="match status" value="1"/>
</dbReference>
<dbReference type="SUPFAM" id="SSF49464">
    <property type="entry name" value="Carboxypeptidase regulatory domain-like"/>
    <property type="match status" value="1"/>
</dbReference>
<dbReference type="NCBIfam" id="TIGR04057">
    <property type="entry name" value="SusC_RagA_signa"/>
    <property type="match status" value="1"/>
</dbReference>
<dbReference type="InterPro" id="IPR000531">
    <property type="entry name" value="Beta-barrel_TonB"/>
</dbReference>
<evidence type="ECO:0000256" key="5">
    <source>
        <dbReference type="ARBA" id="ARBA00022729"/>
    </source>
</evidence>
<keyword evidence="16" id="KW-1185">Reference proteome</keyword>
<feature type="domain" description="TonB-dependent receptor plug" evidence="14">
    <location>
        <begin position="115"/>
        <end position="240"/>
    </location>
</feature>
<evidence type="ECO:0000256" key="3">
    <source>
        <dbReference type="ARBA" id="ARBA00022452"/>
    </source>
</evidence>
<evidence type="ECO:0000256" key="8">
    <source>
        <dbReference type="ARBA" id="ARBA00023170"/>
    </source>
</evidence>
<comment type="subcellular location">
    <subcellularLocation>
        <location evidence="1 10">Cell outer membrane</location>
        <topology evidence="1 10">Multi-pass membrane protein</topology>
    </subcellularLocation>
</comment>
<dbReference type="Pfam" id="PF00593">
    <property type="entry name" value="TonB_dep_Rec_b-barrel"/>
    <property type="match status" value="1"/>
</dbReference>
<dbReference type="InterPro" id="IPR023997">
    <property type="entry name" value="TonB-dep_OMP_SusC/RagA_CS"/>
</dbReference>
<dbReference type="NCBIfam" id="TIGR04056">
    <property type="entry name" value="OMP_RagA_SusC"/>
    <property type="match status" value="1"/>
</dbReference>
<dbReference type="Gene3D" id="2.60.40.1120">
    <property type="entry name" value="Carboxypeptidase-like, regulatory domain"/>
    <property type="match status" value="1"/>
</dbReference>
<dbReference type="PANTHER" id="PTHR30069">
    <property type="entry name" value="TONB-DEPENDENT OUTER MEMBRANE RECEPTOR"/>
    <property type="match status" value="1"/>
</dbReference>
<comment type="similarity">
    <text evidence="10 11">Belongs to the TonB-dependent receptor family.</text>
</comment>
<evidence type="ECO:0000256" key="6">
    <source>
        <dbReference type="ARBA" id="ARBA00023077"/>
    </source>
</evidence>
<keyword evidence="7 10" id="KW-0472">Membrane</keyword>
<dbReference type="InterPro" id="IPR039426">
    <property type="entry name" value="TonB-dep_rcpt-like"/>
</dbReference>
<keyword evidence="8" id="KW-0675">Receptor</keyword>
<dbReference type="RefSeq" id="WP_377975200.1">
    <property type="nucleotide sequence ID" value="NZ_JBBKYA010000002.1"/>
</dbReference>
<keyword evidence="5 12" id="KW-0732">Signal</keyword>
<evidence type="ECO:0000256" key="12">
    <source>
        <dbReference type="SAM" id="SignalP"/>
    </source>
</evidence>
<feature type="domain" description="TonB-dependent receptor-like beta-barrel" evidence="13">
    <location>
        <begin position="612"/>
        <end position="874"/>
    </location>
</feature>
<dbReference type="SUPFAM" id="SSF56935">
    <property type="entry name" value="Porins"/>
    <property type="match status" value="1"/>
</dbReference>
<dbReference type="InterPro" id="IPR012910">
    <property type="entry name" value="Plug_dom"/>
</dbReference>
<dbReference type="InterPro" id="IPR036942">
    <property type="entry name" value="Beta-barrel_TonB_sf"/>
</dbReference>
<dbReference type="Gene3D" id="2.40.170.20">
    <property type="entry name" value="TonB-dependent receptor, beta-barrel domain"/>
    <property type="match status" value="1"/>
</dbReference>
<proteinExistence type="inferred from homology"/>
<evidence type="ECO:0000256" key="1">
    <source>
        <dbReference type="ARBA" id="ARBA00004571"/>
    </source>
</evidence>
<evidence type="ECO:0000259" key="13">
    <source>
        <dbReference type="Pfam" id="PF00593"/>
    </source>
</evidence>
<feature type="chain" id="PRO_5045812477" evidence="12">
    <location>
        <begin position="21"/>
        <end position="1067"/>
    </location>
</feature>
<reference evidence="15 16" key="1">
    <citation type="submission" date="2024-03" db="EMBL/GenBank/DDBJ databases">
        <title>Aquirufa genome sequencing.</title>
        <authorList>
            <person name="Pitt A."/>
            <person name="Hahn M.W."/>
        </authorList>
    </citation>
    <scope>NUCLEOTIDE SEQUENCE [LARGE SCALE GENOMIC DNA]</scope>
    <source>
        <strain evidence="15 16">PLAD-142S6K</strain>
    </source>
</reference>
<evidence type="ECO:0000259" key="14">
    <source>
        <dbReference type="Pfam" id="PF07715"/>
    </source>
</evidence>
<evidence type="ECO:0000256" key="9">
    <source>
        <dbReference type="ARBA" id="ARBA00023237"/>
    </source>
</evidence>
<keyword evidence="3 10" id="KW-1134">Transmembrane beta strand</keyword>
<evidence type="ECO:0000256" key="2">
    <source>
        <dbReference type="ARBA" id="ARBA00022448"/>
    </source>
</evidence>
<keyword evidence="4 10" id="KW-0812">Transmembrane</keyword>
<protein>
    <submittedName>
        <fullName evidence="15">SusC/RagA family TonB-linked outer membrane protein</fullName>
    </submittedName>
</protein>
<dbReference type="PROSITE" id="PS52016">
    <property type="entry name" value="TONB_DEPENDENT_REC_3"/>
    <property type="match status" value="1"/>
</dbReference>
<dbReference type="InterPro" id="IPR037066">
    <property type="entry name" value="Plug_dom_sf"/>
</dbReference>
<dbReference type="InterPro" id="IPR008969">
    <property type="entry name" value="CarboxyPept-like_regulatory"/>
</dbReference>
<dbReference type="InterPro" id="IPR023996">
    <property type="entry name" value="TonB-dep_OMP_SusC/RagA"/>
</dbReference>
<name>A0ABW6CWN1_9BACT</name>
<gene>
    <name evidence="15" type="ORF">SKC38_03690</name>
</gene>
<evidence type="ECO:0000313" key="16">
    <source>
        <dbReference type="Proteomes" id="UP001598114"/>
    </source>
</evidence>
<keyword evidence="6 11" id="KW-0798">TonB box</keyword>
<evidence type="ECO:0000313" key="15">
    <source>
        <dbReference type="EMBL" id="MFD3275325.1"/>
    </source>
</evidence>
<evidence type="ECO:0000256" key="4">
    <source>
        <dbReference type="ARBA" id="ARBA00022692"/>
    </source>
</evidence>
<organism evidence="15 16">
    <name type="scientific">Aquirufa echingensis</name>
    <dbReference type="NCBI Taxonomy" id="3096516"/>
    <lineage>
        <taxon>Bacteria</taxon>
        <taxon>Pseudomonadati</taxon>
        <taxon>Bacteroidota</taxon>
        <taxon>Cytophagia</taxon>
        <taxon>Cytophagales</taxon>
        <taxon>Flectobacillaceae</taxon>
        <taxon>Aquirufa</taxon>
    </lineage>
</organism>
<dbReference type="Pfam" id="PF07715">
    <property type="entry name" value="Plug"/>
    <property type="match status" value="1"/>
</dbReference>
<evidence type="ECO:0000256" key="7">
    <source>
        <dbReference type="ARBA" id="ARBA00023136"/>
    </source>
</evidence>
<feature type="signal peptide" evidence="12">
    <location>
        <begin position="1"/>
        <end position="20"/>
    </location>
</feature>
<keyword evidence="2 10" id="KW-0813">Transport</keyword>
<keyword evidence="9 10" id="KW-0998">Cell outer membrane</keyword>
<evidence type="ECO:0000256" key="10">
    <source>
        <dbReference type="PROSITE-ProRule" id="PRU01360"/>
    </source>
</evidence>
<accession>A0ABW6CWN1</accession>
<dbReference type="Proteomes" id="UP001598114">
    <property type="component" value="Unassembled WGS sequence"/>
</dbReference>